<dbReference type="AlphaFoldDB" id="A0A9P4M2J7"/>
<keyword evidence="3" id="KW-1185">Reference proteome</keyword>
<protein>
    <submittedName>
        <fullName evidence="2">Uncharacterized protein</fullName>
    </submittedName>
</protein>
<comment type="caution">
    <text evidence="2">The sequence shown here is derived from an EMBL/GenBank/DDBJ whole genome shotgun (WGS) entry which is preliminary data.</text>
</comment>
<sequence>MYSLAPFLITLLPLAAAAPTSHGDISVIWRHEKGSSAKSLQVWNGDETVLLGQACSDKVDDGNFAKEPISFDVDADGSGTVTYGSSNYKVHSKPDHSGGIVCSKMYNGDFAKVVCSIPSKGTSYTSIPTNVTEDCFSESSIHFPKHYGFPKSEPVTKKSKRTDAPPACTVFQSTSMIADGNPHQNYWDSQLSGPISCGAAVQCTVGQEDSQSFSVGWSADLVATEWISGGFSVDESWETGNEYQCTAGTGETVCIWYGTAHTAYTVQNNYDTTCNEDSTGGPFVMYSPNANNAGGVSYYCVVGPCSYKGAGYWDKSGPAGGPP</sequence>
<feature type="chain" id="PRO_5040215573" evidence="1">
    <location>
        <begin position="18"/>
        <end position="323"/>
    </location>
</feature>
<accession>A0A9P4M2J7</accession>
<dbReference type="OrthoDB" id="3641682at2759"/>
<organism evidence="2 3">
    <name type="scientific">Rhizodiscina lignyota</name>
    <dbReference type="NCBI Taxonomy" id="1504668"/>
    <lineage>
        <taxon>Eukaryota</taxon>
        <taxon>Fungi</taxon>
        <taxon>Dikarya</taxon>
        <taxon>Ascomycota</taxon>
        <taxon>Pezizomycotina</taxon>
        <taxon>Dothideomycetes</taxon>
        <taxon>Pleosporomycetidae</taxon>
        <taxon>Aulographales</taxon>
        <taxon>Rhizodiscinaceae</taxon>
        <taxon>Rhizodiscina</taxon>
    </lineage>
</organism>
<feature type="signal peptide" evidence="1">
    <location>
        <begin position="1"/>
        <end position="17"/>
    </location>
</feature>
<dbReference type="EMBL" id="ML978134">
    <property type="protein sequence ID" value="KAF2094600.1"/>
    <property type="molecule type" value="Genomic_DNA"/>
</dbReference>
<evidence type="ECO:0000256" key="1">
    <source>
        <dbReference type="SAM" id="SignalP"/>
    </source>
</evidence>
<keyword evidence="1" id="KW-0732">Signal</keyword>
<evidence type="ECO:0000313" key="3">
    <source>
        <dbReference type="Proteomes" id="UP000799772"/>
    </source>
</evidence>
<gene>
    <name evidence="2" type="ORF">NA57DRAFT_80399</name>
</gene>
<reference evidence="2" key="1">
    <citation type="journal article" date="2020" name="Stud. Mycol.">
        <title>101 Dothideomycetes genomes: a test case for predicting lifestyles and emergence of pathogens.</title>
        <authorList>
            <person name="Haridas S."/>
            <person name="Albert R."/>
            <person name="Binder M."/>
            <person name="Bloem J."/>
            <person name="Labutti K."/>
            <person name="Salamov A."/>
            <person name="Andreopoulos B."/>
            <person name="Baker S."/>
            <person name="Barry K."/>
            <person name="Bills G."/>
            <person name="Bluhm B."/>
            <person name="Cannon C."/>
            <person name="Castanera R."/>
            <person name="Culley D."/>
            <person name="Daum C."/>
            <person name="Ezra D."/>
            <person name="Gonzalez J."/>
            <person name="Henrissat B."/>
            <person name="Kuo A."/>
            <person name="Liang C."/>
            <person name="Lipzen A."/>
            <person name="Lutzoni F."/>
            <person name="Magnuson J."/>
            <person name="Mondo S."/>
            <person name="Nolan M."/>
            <person name="Ohm R."/>
            <person name="Pangilinan J."/>
            <person name="Park H.-J."/>
            <person name="Ramirez L."/>
            <person name="Alfaro M."/>
            <person name="Sun H."/>
            <person name="Tritt A."/>
            <person name="Yoshinaga Y."/>
            <person name="Zwiers L.-H."/>
            <person name="Turgeon B."/>
            <person name="Goodwin S."/>
            <person name="Spatafora J."/>
            <person name="Crous P."/>
            <person name="Grigoriev I."/>
        </authorList>
    </citation>
    <scope>NUCLEOTIDE SEQUENCE</scope>
    <source>
        <strain evidence="2">CBS 133067</strain>
    </source>
</reference>
<evidence type="ECO:0000313" key="2">
    <source>
        <dbReference type="EMBL" id="KAF2094600.1"/>
    </source>
</evidence>
<proteinExistence type="predicted"/>
<dbReference type="Proteomes" id="UP000799772">
    <property type="component" value="Unassembled WGS sequence"/>
</dbReference>
<name>A0A9P4M2J7_9PEZI</name>